<evidence type="ECO:0000313" key="11">
    <source>
        <dbReference type="Proteomes" id="UP001442364"/>
    </source>
</evidence>
<proteinExistence type="inferred from homology"/>
<dbReference type="InterPro" id="IPR011611">
    <property type="entry name" value="PfkB_dom"/>
</dbReference>
<reference evidence="10 11" key="1">
    <citation type="submission" date="2024-03" db="EMBL/GenBank/DDBJ databases">
        <title>Human intestinal bacterial collection.</title>
        <authorList>
            <person name="Pauvert C."/>
            <person name="Hitch T.C.A."/>
            <person name="Clavel T."/>
        </authorList>
    </citation>
    <scope>NUCLEOTIDE SEQUENCE [LARGE SCALE GENOMIC DNA]</scope>
    <source>
        <strain evidence="10 11">CLA-AA-H255</strain>
    </source>
</reference>
<dbReference type="PROSITE" id="PS00584">
    <property type="entry name" value="PFKB_KINASES_2"/>
    <property type="match status" value="1"/>
</dbReference>
<feature type="domain" description="Carbohydrate kinase PfkB" evidence="9">
    <location>
        <begin position="15"/>
        <end position="284"/>
    </location>
</feature>
<dbReference type="NCBIfam" id="TIGR03168">
    <property type="entry name" value="1-PFK"/>
    <property type="match status" value="1"/>
</dbReference>
<gene>
    <name evidence="10" type="primary">pfkB</name>
    <name evidence="10" type="ORF">WMO14_12585</name>
</gene>
<evidence type="ECO:0000256" key="1">
    <source>
        <dbReference type="ARBA" id="ARBA00005380"/>
    </source>
</evidence>
<comment type="function">
    <text evidence="8">Catalyzes the ATP-dependent phosphorylation of fructose-l-phosphate to fructose-l,6-bisphosphate.</text>
</comment>
<keyword evidence="11" id="KW-1185">Reference proteome</keyword>
<evidence type="ECO:0000256" key="8">
    <source>
        <dbReference type="RuleBase" id="RU369061"/>
    </source>
</evidence>
<comment type="catalytic activity">
    <reaction evidence="6 8">
        <text>beta-D-fructose 1-phosphate + ATP = beta-D-fructose 1,6-bisphosphate + ADP + H(+)</text>
        <dbReference type="Rhea" id="RHEA:14213"/>
        <dbReference type="ChEBI" id="CHEBI:15378"/>
        <dbReference type="ChEBI" id="CHEBI:30616"/>
        <dbReference type="ChEBI" id="CHEBI:32966"/>
        <dbReference type="ChEBI" id="CHEBI:138881"/>
        <dbReference type="ChEBI" id="CHEBI:456216"/>
        <dbReference type="EC" id="2.7.1.56"/>
    </reaction>
</comment>
<dbReference type="PIRSF" id="PIRSF000535">
    <property type="entry name" value="1PFK/6PFK/LacC"/>
    <property type="match status" value="1"/>
</dbReference>
<dbReference type="NCBIfam" id="TIGR03828">
    <property type="entry name" value="pfkB"/>
    <property type="match status" value="1"/>
</dbReference>
<dbReference type="CDD" id="cd01164">
    <property type="entry name" value="FruK_PfkB_like"/>
    <property type="match status" value="1"/>
</dbReference>
<evidence type="ECO:0000313" key="10">
    <source>
        <dbReference type="EMBL" id="MEQ2380690.1"/>
    </source>
</evidence>
<comment type="similarity">
    <text evidence="7">Belongs to the carbohydrate kinase PfkB family. LacC subfamily.</text>
</comment>
<dbReference type="GO" id="GO:0008662">
    <property type="term" value="F:1-phosphofructokinase activity"/>
    <property type="evidence" value="ECO:0007669"/>
    <property type="project" value="UniProtKB-EC"/>
</dbReference>
<keyword evidence="2 7" id="KW-0808">Transferase</keyword>
<evidence type="ECO:0000259" key="9">
    <source>
        <dbReference type="Pfam" id="PF00294"/>
    </source>
</evidence>
<keyword evidence="3 7" id="KW-0547">Nucleotide-binding</keyword>
<comment type="catalytic activity">
    <reaction evidence="7">
        <text>D-tagatofuranose 6-phosphate + ATP = D-tagatofuranose 1,6-bisphosphate + ADP + H(+)</text>
        <dbReference type="Rhea" id="RHEA:12420"/>
        <dbReference type="ChEBI" id="CHEBI:15378"/>
        <dbReference type="ChEBI" id="CHEBI:30616"/>
        <dbReference type="ChEBI" id="CHEBI:58694"/>
        <dbReference type="ChEBI" id="CHEBI:58695"/>
        <dbReference type="ChEBI" id="CHEBI:456216"/>
        <dbReference type="EC" id="2.7.1.144"/>
    </reaction>
</comment>
<keyword evidence="5 7" id="KW-0067">ATP-binding</keyword>
<evidence type="ECO:0000256" key="2">
    <source>
        <dbReference type="ARBA" id="ARBA00022679"/>
    </source>
</evidence>
<comment type="similarity">
    <text evidence="1">Belongs to the carbohydrate kinase pfkB family.</text>
</comment>
<evidence type="ECO:0000256" key="5">
    <source>
        <dbReference type="ARBA" id="ARBA00022840"/>
    </source>
</evidence>
<evidence type="ECO:0000256" key="4">
    <source>
        <dbReference type="ARBA" id="ARBA00022777"/>
    </source>
</evidence>
<evidence type="ECO:0000256" key="7">
    <source>
        <dbReference type="PIRNR" id="PIRNR000535"/>
    </source>
</evidence>
<evidence type="ECO:0000256" key="3">
    <source>
        <dbReference type="ARBA" id="ARBA00022741"/>
    </source>
</evidence>
<dbReference type="InterPro" id="IPR022463">
    <property type="entry name" value="1-PFruKinase"/>
</dbReference>
<dbReference type="InterPro" id="IPR017583">
    <property type="entry name" value="Tagatose/fructose_Pkinase"/>
</dbReference>
<dbReference type="InterPro" id="IPR029056">
    <property type="entry name" value="Ribokinase-like"/>
</dbReference>
<dbReference type="PANTHER" id="PTHR46566:SF1">
    <property type="entry name" value="1-PHOSPHOFRUCTOKINASE"/>
    <property type="match status" value="1"/>
</dbReference>
<dbReference type="SUPFAM" id="SSF53613">
    <property type="entry name" value="Ribokinase-like"/>
    <property type="match status" value="1"/>
</dbReference>
<protein>
    <recommendedName>
        <fullName evidence="7">Tagatose-6-phosphate kinase</fullName>
        <ecNumber evidence="7">2.7.1.144</ecNumber>
    </recommendedName>
</protein>
<dbReference type="Proteomes" id="UP001442364">
    <property type="component" value="Unassembled WGS sequence"/>
</dbReference>
<dbReference type="Pfam" id="PF00294">
    <property type="entry name" value="PfkB"/>
    <property type="match status" value="1"/>
</dbReference>
<dbReference type="Gene3D" id="3.40.1190.20">
    <property type="match status" value="1"/>
</dbReference>
<dbReference type="InterPro" id="IPR002173">
    <property type="entry name" value="Carboh/pur_kinase_PfkB_CS"/>
</dbReference>
<organism evidence="10 11">
    <name type="scientific">[Lactobacillus] rogosae</name>
    <dbReference type="NCBI Taxonomy" id="706562"/>
    <lineage>
        <taxon>Bacteria</taxon>
        <taxon>Bacillati</taxon>
        <taxon>Bacillota</taxon>
        <taxon>Clostridia</taxon>
        <taxon>Lachnospirales</taxon>
        <taxon>Lachnospiraceae</taxon>
        <taxon>Lachnospira</taxon>
    </lineage>
</organism>
<dbReference type="EC" id="2.7.1.144" evidence="7"/>
<keyword evidence="4 8" id="KW-0418">Kinase</keyword>
<evidence type="ECO:0000256" key="6">
    <source>
        <dbReference type="ARBA" id="ARBA00047745"/>
    </source>
</evidence>
<dbReference type="PANTHER" id="PTHR46566">
    <property type="entry name" value="1-PHOSPHOFRUCTOKINASE-RELATED"/>
    <property type="match status" value="1"/>
</dbReference>
<comment type="caution">
    <text evidence="10">The sequence shown here is derived from an EMBL/GenBank/DDBJ whole genome shotgun (WGS) entry which is preliminary data.</text>
</comment>
<sequence>MIYTVTFNPSLDYIVSVKDFRPGMTNRTSSELMLAGGKGINVSIVLGNLGIKSTALGFIAGFTGDEIVRRLHNGGINSEFIKINDGISRINIKLKSIDGTEINGQGPHIDSSHIEQLMNRLRRLESGDVLVLAGSIPAGISDNIYKDIMDMLKDKGVQIVVDATSRLLTNVLEYNPFFIKPNQHELGDIFNVTLNTQEEVIPYALELKKMGAVNVCVSMGGKGAILVADDGNVYKAKAPDGILKNSVGAGDSLVAGFLSGWIEKKDYEYAFRKGVATGSASAFSERLATNGEVNDLIGKVTIIR</sequence>
<dbReference type="EMBL" id="JBBMER010000012">
    <property type="protein sequence ID" value="MEQ2380690.1"/>
    <property type="molecule type" value="Genomic_DNA"/>
</dbReference>
<dbReference type="RefSeq" id="WP_022502918.1">
    <property type="nucleotide sequence ID" value="NZ_DAWCMB010000325.1"/>
</dbReference>
<accession>A0ABV1BYW8</accession>
<comment type="pathway">
    <text evidence="7">Carbohydrate metabolism; D-tagatose 6-phosphate degradation; D-glyceraldehyde 3-phosphate and glycerone phosphate from D-tagatose 6-phosphate: step 1/2.</text>
</comment>
<keyword evidence="7" id="KW-0423">Lactose metabolism</keyword>
<name>A0ABV1BYW8_9FIRM</name>